<dbReference type="GO" id="GO:0004641">
    <property type="term" value="F:phosphoribosylformylglycinamidine cyclo-ligase activity"/>
    <property type="evidence" value="ECO:0007669"/>
    <property type="project" value="UniProtKB-EC"/>
</dbReference>
<keyword evidence="5 14" id="KW-0436">Ligase</keyword>
<keyword evidence="15" id="KW-1185">Reference proteome</keyword>
<sequence length="391" mass="42951">MTSKYEQRGVSATKSEVHEAIKGLDKGLFPRAFCKVLPDVAAGDAEWCNIMHADTAGTKTSLAYLYWKETGDLSVWEGIVQDSLVMNLDDMGCVGAVDNILISSTIGRNRNRIPGEVLTTIIQGAQKFADRMADQGVGLHLTGGETADVGDIVRTIDVGFTTFARLRRDRLVVNDIQPGNVVVGLASYGQSSYEDEYNGGMGSNGLTSARHDVFKHDYAAKYPESFDPEVPEEFIYAGSRALTDEVSIGGGRSVSAGKLVLSPTRTYLPILRVLLDELRPQIAGLIHCTGGAQTKVVKFIDKVRVVKDNLFAVPPLFDLIKRESGTDWRELYQVFNMGHRLEVYLPREEAATVLDMAARFNIDAQIIGYVEQADRPEVRLHTPGGVEDYTE</sequence>
<dbReference type="Pfam" id="PF02769">
    <property type="entry name" value="AIRS_C"/>
    <property type="match status" value="1"/>
</dbReference>
<dbReference type="InterPro" id="IPR036921">
    <property type="entry name" value="PurM-like_N_sf"/>
</dbReference>
<feature type="domain" description="PurM-like C-terminal" evidence="13">
    <location>
        <begin position="177"/>
        <end position="380"/>
    </location>
</feature>
<dbReference type="InterPro" id="IPR004733">
    <property type="entry name" value="PurM_cligase"/>
</dbReference>
<name>A0ABX0X772_9BACT</name>
<dbReference type="EMBL" id="JAATJH010000001">
    <property type="protein sequence ID" value="NJC25089.1"/>
    <property type="molecule type" value="Genomic_DNA"/>
</dbReference>
<evidence type="ECO:0000256" key="6">
    <source>
        <dbReference type="ARBA" id="ARBA00022741"/>
    </source>
</evidence>
<keyword evidence="6" id="KW-0547">Nucleotide-binding</keyword>
<evidence type="ECO:0000256" key="1">
    <source>
        <dbReference type="ARBA" id="ARBA00004686"/>
    </source>
</evidence>
<dbReference type="Pfam" id="PF00586">
    <property type="entry name" value="AIRS"/>
    <property type="match status" value="1"/>
</dbReference>
<evidence type="ECO:0000313" key="14">
    <source>
        <dbReference type="EMBL" id="NJC25089.1"/>
    </source>
</evidence>
<dbReference type="PANTHER" id="PTHR10520">
    <property type="entry name" value="TRIFUNCTIONAL PURINE BIOSYNTHETIC PROTEIN ADENOSINE-3-RELATED"/>
    <property type="match status" value="1"/>
</dbReference>
<accession>A0ABX0X772</accession>
<keyword evidence="7" id="KW-0067">ATP-binding</keyword>
<evidence type="ECO:0000259" key="12">
    <source>
        <dbReference type="Pfam" id="PF00586"/>
    </source>
</evidence>
<dbReference type="RefSeq" id="WP_168035861.1">
    <property type="nucleotide sequence ID" value="NZ_JAATJH010000001.1"/>
</dbReference>
<feature type="domain" description="PurM-like N-terminal" evidence="12">
    <location>
        <begin position="46"/>
        <end position="162"/>
    </location>
</feature>
<comment type="similarity">
    <text evidence="2">Belongs to the AIR synthase family.</text>
</comment>
<dbReference type="EC" id="6.3.3.1" evidence="3"/>
<dbReference type="SUPFAM" id="SSF55326">
    <property type="entry name" value="PurM N-terminal domain-like"/>
    <property type="match status" value="1"/>
</dbReference>
<organism evidence="14 15">
    <name type="scientific">Neolewinella antarctica</name>
    <dbReference type="NCBI Taxonomy" id="442734"/>
    <lineage>
        <taxon>Bacteria</taxon>
        <taxon>Pseudomonadati</taxon>
        <taxon>Bacteroidota</taxon>
        <taxon>Saprospiria</taxon>
        <taxon>Saprospirales</taxon>
        <taxon>Lewinellaceae</taxon>
        <taxon>Neolewinella</taxon>
    </lineage>
</organism>
<comment type="pathway">
    <text evidence="1">Purine metabolism; IMP biosynthesis via de novo pathway; 5-amino-1-(5-phospho-D-ribosyl)imidazole from N(2)-formyl-N(1)-(5-phospho-D-ribosyl)glycinamide: step 2/2.</text>
</comment>
<evidence type="ECO:0000256" key="2">
    <source>
        <dbReference type="ARBA" id="ARBA00010280"/>
    </source>
</evidence>
<evidence type="ECO:0000256" key="7">
    <source>
        <dbReference type="ARBA" id="ARBA00022840"/>
    </source>
</evidence>
<evidence type="ECO:0000256" key="9">
    <source>
        <dbReference type="ARBA" id="ARBA00032931"/>
    </source>
</evidence>
<comment type="caution">
    <text evidence="14">The sequence shown here is derived from an EMBL/GenBank/DDBJ whole genome shotgun (WGS) entry which is preliminary data.</text>
</comment>
<dbReference type="SUPFAM" id="SSF56042">
    <property type="entry name" value="PurM C-terminal domain-like"/>
    <property type="match status" value="1"/>
</dbReference>
<evidence type="ECO:0000256" key="8">
    <source>
        <dbReference type="ARBA" id="ARBA00031908"/>
    </source>
</evidence>
<evidence type="ECO:0000259" key="13">
    <source>
        <dbReference type="Pfam" id="PF02769"/>
    </source>
</evidence>
<dbReference type="InterPro" id="IPR036676">
    <property type="entry name" value="PurM-like_C_sf"/>
</dbReference>
<dbReference type="InterPro" id="IPR010918">
    <property type="entry name" value="PurM-like_C_dom"/>
</dbReference>
<reference evidence="14 15" key="1">
    <citation type="submission" date="2020-03" db="EMBL/GenBank/DDBJ databases">
        <title>Genomic Encyclopedia of Type Strains, Phase IV (KMG-IV): sequencing the most valuable type-strain genomes for metagenomic binning, comparative biology and taxonomic classification.</title>
        <authorList>
            <person name="Goeker M."/>
        </authorList>
    </citation>
    <scope>NUCLEOTIDE SEQUENCE [LARGE SCALE GENOMIC DNA]</scope>
    <source>
        <strain evidence="14 15">DSM 105096</strain>
    </source>
</reference>
<gene>
    <name evidence="14" type="ORF">GGR27_000570</name>
</gene>
<dbReference type="Gene3D" id="3.90.650.10">
    <property type="entry name" value="PurM-like C-terminal domain"/>
    <property type="match status" value="1"/>
</dbReference>
<dbReference type="Gene3D" id="3.30.1330.10">
    <property type="entry name" value="PurM-like, N-terminal domain"/>
    <property type="match status" value="1"/>
</dbReference>
<protein>
    <recommendedName>
        <fullName evidence="4">Phosphoribosylformylglycinamidine cyclo-ligase</fullName>
        <ecNumber evidence="3">6.3.3.1</ecNumber>
    </recommendedName>
    <alternativeName>
        <fullName evidence="9">AIR synthase</fullName>
    </alternativeName>
    <alternativeName>
        <fullName evidence="10">AIRS</fullName>
    </alternativeName>
    <alternativeName>
        <fullName evidence="8">Phosphoribosyl-aminoimidazole synthetase</fullName>
    </alternativeName>
</protein>
<dbReference type="PANTHER" id="PTHR10520:SF12">
    <property type="entry name" value="TRIFUNCTIONAL PURINE BIOSYNTHETIC PROTEIN ADENOSINE-3"/>
    <property type="match status" value="1"/>
</dbReference>
<evidence type="ECO:0000256" key="10">
    <source>
        <dbReference type="ARBA" id="ARBA00033093"/>
    </source>
</evidence>
<proteinExistence type="inferred from homology"/>
<evidence type="ECO:0000256" key="5">
    <source>
        <dbReference type="ARBA" id="ARBA00022598"/>
    </source>
</evidence>
<evidence type="ECO:0000256" key="3">
    <source>
        <dbReference type="ARBA" id="ARBA00013047"/>
    </source>
</evidence>
<evidence type="ECO:0000256" key="11">
    <source>
        <dbReference type="ARBA" id="ARBA00049057"/>
    </source>
</evidence>
<evidence type="ECO:0000313" key="15">
    <source>
        <dbReference type="Proteomes" id="UP000770785"/>
    </source>
</evidence>
<dbReference type="InterPro" id="IPR016188">
    <property type="entry name" value="PurM-like_N"/>
</dbReference>
<evidence type="ECO:0000256" key="4">
    <source>
        <dbReference type="ARBA" id="ARBA00020367"/>
    </source>
</evidence>
<comment type="catalytic activity">
    <reaction evidence="11">
        <text>2-formamido-N(1)-(5-O-phospho-beta-D-ribosyl)acetamidine + ATP = 5-amino-1-(5-phospho-beta-D-ribosyl)imidazole + ADP + phosphate + H(+)</text>
        <dbReference type="Rhea" id="RHEA:23032"/>
        <dbReference type="ChEBI" id="CHEBI:15378"/>
        <dbReference type="ChEBI" id="CHEBI:30616"/>
        <dbReference type="ChEBI" id="CHEBI:43474"/>
        <dbReference type="ChEBI" id="CHEBI:137981"/>
        <dbReference type="ChEBI" id="CHEBI:147287"/>
        <dbReference type="ChEBI" id="CHEBI:456216"/>
        <dbReference type="EC" id="6.3.3.1"/>
    </reaction>
</comment>
<dbReference type="Proteomes" id="UP000770785">
    <property type="component" value="Unassembled WGS sequence"/>
</dbReference>